<accession>A0AAP5IC25</accession>
<dbReference type="AlphaFoldDB" id="A0AAP5IC25"/>
<dbReference type="PANTHER" id="PTHR46268">
    <property type="entry name" value="STRESS RESPONSE PROTEIN NHAX"/>
    <property type="match status" value="1"/>
</dbReference>
<comment type="similarity">
    <text evidence="1">Belongs to the universal stress protein A family.</text>
</comment>
<dbReference type="PANTHER" id="PTHR46268:SF8">
    <property type="entry name" value="UNIVERSAL STRESS PROTEIN SLL1388"/>
    <property type="match status" value="1"/>
</dbReference>
<sequence>MFKRILVALDRSEMGEQIFKQGLALAKITGATLLLLHVLSSEEEGSPYVTVFSNFNYYPGIGDQTFEFYQKQWNTFKNEGIEMLQSFCAKANEQGIETEFTQNFGSPGRIICDLASNWNADLIIMGRRGHSGLKELFLGSVSNYVLHHAPCSVHIVHLSAAAKEAEVKQETTTATKLDAKSA</sequence>
<name>A0AAP5IC25_9CYAN</name>
<dbReference type="SUPFAM" id="SSF52402">
    <property type="entry name" value="Adenine nucleotide alpha hydrolases-like"/>
    <property type="match status" value="1"/>
</dbReference>
<evidence type="ECO:0000256" key="1">
    <source>
        <dbReference type="ARBA" id="ARBA00008791"/>
    </source>
</evidence>
<dbReference type="Pfam" id="PF00582">
    <property type="entry name" value="Usp"/>
    <property type="match status" value="1"/>
</dbReference>
<comment type="caution">
    <text evidence="3">The sequence shown here is derived from an EMBL/GenBank/DDBJ whole genome shotgun (WGS) entry which is preliminary data.</text>
</comment>
<dbReference type="EMBL" id="JAALHA020000012">
    <property type="protein sequence ID" value="MDR9897327.1"/>
    <property type="molecule type" value="Genomic_DNA"/>
</dbReference>
<evidence type="ECO:0000259" key="2">
    <source>
        <dbReference type="Pfam" id="PF00582"/>
    </source>
</evidence>
<reference evidence="4" key="1">
    <citation type="journal article" date="2021" name="Science">
        <title>Hunting the eagle killer: A cyanobacterial neurotoxin causes vacuolar myelinopathy.</title>
        <authorList>
            <person name="Breinlinger S."/>
            <person name="Phillips T.J."/>
            <person name="Haram B.N."/>
            <person name="Mares J."/>
            <person name="Martinez Yerena J.A."/>
            <person name="Hrouzek P."/>
            <person name="Sobotka R."/>
            <person name="Henderson W.M."/>
            <person name="Schmieder P."/>
            <person name="Williams S.M."/>
            <person name="Lauderdale J.D."/>
            <person name="Wilde H.D."/>
            <person name="Gerrin W."/>
            <person name="Kust A."/>
            <person name="Washington J.W."/>
            <person name="Wagner C."/>
            <person name="Geier B."/>
            <person name="Liebeke M."/>
            <person name="Enke H."/>
            <person name="Niedermeyer T.H.J."/>
            <person name="Wilde S.B."/>
        </authorList>
    </citation>
    <scope>NUCLEOTIDE SEQUENCE [LARGE SCALE GENOMIC DNA]</scope>
    <source>
        <strain evidence="4">Thurmond2011</strain>
    </source>
</reference>
<dbReference type="Gene3D" id="3.40.50.620">
    <property type="entry name" value="HUPs"/>
    <property type="match status" value="1"/>
</dbReference>
<organism evidence="3 4">
    <name type="scientific">Aetokthonos hydrillicola Thurmond2011</name>
    <dbReference type="NCBI Taxonomy" id="2712845"/>
    <lineage>
        <taxon>Bacteria</taxon>
        <taxon>Bacillati</taxon>
        <taxon>Cyanobacteriota</taxon>
        <taxon>Cyanophyceae</taxon>
        <taxon>Nostocales</taxon>
        <taxon>Hapalosiphonaceae</taxon>
        <taxon>Aetokthonos</taxon>
    </lineage>
</organism>
<evidence type="ECO:0000313" key="3">
    <source>
        <dbReference type="EMBL" id="MDR9897327.1"/>
    </source>
</evidence>
<proteinExistence type="inferred from homology"/>
<dbReference type="Proteomes" id="UP000667802">
    <property type="component" value="Unassembled WGS sequence"/>
</dbReference>
<dbReference type="CDD" id="cd00293">
    <property type="entry name" value="USP-like"/>
    <property type="match status" value="1"/>
</dbReference>
<feature type="domain" description="UspA" evidence="2">
    <location>
        <begin position="1"/>
        <end position="157"/>
    </location>
</feature>
<keyword evidence="4" id="KW-1185">Reference proteome</keyword>
<dbReference type="PRINTS" id="PR01438">
    <property type="entry name" value="UNVRSLSTRESS"/>
</dbReference>
<dbReference type="InterPro" id="IPR014729">
    <property type="entry name" value="Rossmann-like_a/b/a_fold"/>
</dbReference>
<evidence type="ECO:0000313" key="4">
    <source>
        <dbReference type="Proteomes" id="UP000667802"/>
    </source>
</evidence>
<protein>
    <submittedName>
        <fullName evidence="3">Universal stress protein</fullName>
    </submittedName>
</protein>
<dbReference type="InterPro" id="IPR006015">
    <property type="entry name" value="Universal_stress_UspA"/>
</dbReference>
<gene>
    <name evidence="3" type="ORF">G7B40_022560</name>
</gene>
<dbReference type="RefSeq" id="WP_208345982.1">
    <property type="nucleotide sequence ID" value="NZ_CAWQFN010000808.1"/>
</dbReference>
<dbReference type="InterPro" id="IPR006016">
    <property type="entry name" value="UspA"/>
</dbReference>